<reference evidence="4" key="1">
    <citation type="submission" date="2025-08" db="UniProtKB">
        <authorList>
            <consortium name="Ensembl"/>
        </authorList>
    </citation>
    <scope>IDENTIFICATION</scope>
</reference>
<dbReference type="PANTHER" id="PTHR18839">
    <property type="entry name" value="MITOTIC INTERACTOR AND SUBSTRATE OF PLK1 MISP FAMILY MEMBER"/>
    <property type="match status" value="1"/>
</dbReference>
<evidence type="ECO:0000259" key="3">
    <source>
        <dbReference type="Pfam" id="PF15304"/>
    </source>
</evidence>
<feature type="compositionally biased region" description="Basic and acidic residues" evidence="2">
    <location>
        <begin position="295"/>
        <end position="311"/>
    </location>
</feature>
<feature type="compositionally biased region" description="Polar residues" evidence="2">
    <location>
        <begin position="384"/>
        <end position="393"/>
    </location>
</feature>
<dbReference type="AlphaFoldDB" id="A0A8D0ENQ2"/>
<evidence type="ECO:0000256" key="2">
    <source>
        <dbReference type="SAM" id="MobiDB-lite"/>
    </source>
</evidence>
<protein>
    <recommendedName>
        <fullName evidence="3">A-kinase anchor protein 2 C-terminal domain-containing protein</fullName>
    </recommendedName>
</protein>
<feature type="region of interest" description="Disordered" evidence="2">
    <location>
        <begin position="502"/>
        <end position="609"/>
    </location>
</feature>
<dbReference type="Pfam" id="PF15304">
    <property type="entry name" value="AKAP2_C"/>
    <property type="match status" value="1"/>
</dbReference>
<proteinExistence type="predicted"/>
<evidence type="ECO:0000313" key="5">
    <source>
        <dbReference type="Proteomes" id="UP000694551"/>
    </source>
</evidence>
<feature type="compositionally biased region" description="Basic and acidic residues" evidence="2">
    <location>
        <begin position="502"/>
        <end position="511"/>
    </location>
</feature>
<dbReference type="Ensembl" id="ENSSOCT00000002519.1">
    <property type="protein sequence ID" value="ENSSOCP00000002463.1"/>
    <property type="gene ID" value="ENSSOCG00000001855.1"/>
</dbReference>
<dbReference type="InterPro" id="IPR042779">
    <property type="entry name" value="MISP/MISP3-like"/>
</dbReference>
<dbReference type="Proteomes" id="UP000694551">
    <property type="component" value="Unplaced"/>
</dbReference>
<evidence type="ECO:0000313" key="4">
    <source>
        <dbReference type="Ensembl" id="ENSSOCP00000002463.1"/>
    </source>
</evidence>
<feature type="region of interest" description="Disordered" evidence="2">
    <location>
        <begin position="269"/>
        <end position="441"/>
    </location>
</feature>
<reference evidence="4" key="2">
    <citation type="submission" date="2025-09" db="UniProtKB">
        <authorList>
            <consortium name="Ensembl"/>
        </authorList>
    </citation>
    <scope>IDENTIFICATION</scope>
</reference>
<feature type="domain" description="A-kinase anchor protein 2 C-terminal" evidence="3">
    <location>
        <begin position="267"/>
        <end position="542"/>
    </location>
</feature>
<keyword evidence="5" id="KW-1185">Reference proteome</keyword>
<evidence type="ECO:0000256" key="1">
    <source>
        <dbReference type="ARBA" id="ARBA00023054"/>
    </source>
</evidence>
<feature type="compositionally biased region" description="Gly residues" evidence="2">
    <location>
        <begin position="542"/>
        <end position="555"/>
    </location>
</feature>
<dbReference type="InterPro" id="IPR029304">
    <property type="entry name" value="AKAP2_C"/>
</dbReference>
<dbReference type="PANTHER" id="PTHR18839:SF7">
    <property type="entry name" value="A-KINASE ANCHOR PROTEIN 2 C-TERMINAL DOMAIN-CONTAINING PROTEIN"/>
    <property type="match status" value="1"/>
</dbReference>
<keyword evidence="1" id="KW-0175">Coiled coil</keyword>
<name>A0A8D0ENQ2_STROC</name>
<organism evidence="4 5">
    <name type="scientific">Strix occidentalis caurina</name>
    <name type="common">northern spotted owl</name>
    <dbReference type="NCBI Taxonomy" id="311401"/>
    <lineage>
        <taxon>Eukaryota</taxon>
        <taxon>Metazoa</taxon>
        <taxon>Chordata</taxon>
        <taxon>Craniata</taxon>
        <taxon>Vertebrata</taxon>
        <taxon>Euteleostomi</taxon>
        <taxon>Archelosauria</taxon>
        <taxon>Archosauria</taxon>
        <taxon>Dinosauria</taxon>
        <taxon>Saurischia</taxon>
        <taxon>Theropoda</taxon>
        <taxon>Coelurosauria</taxon>
        <taxon>Aves</taxon>
        <taxon>Neognathae</taxon>
        <taxon>Neoaves</taxon>
        <taxon>Telluraves</taxon>
        <taxon>Strigiformes</taxon>
        <taxon>Strigidae</taxon>
        <taxon>Strix</taxon>
    </lineage>
</organism>
<feature type="region of interest" description="Disordered" evidence="2">
    <location>
        <begin position="108"/>
        <end position="129"/>
    </location>
</feature>
<sequence length="609" mass="68304">MDRVTRHLVFQLPQTSHKHDYNDSPSYFLDGGRDVWTPSPDRESKLEVVRSGSLYDLRAYRGERKPSKLYDEDEQEQCRVPPPNISPEKAKELEDERKEVIRNQVMRKSSTMAERWSSTDELTTPVDPENIDTEQINFSAARQQFLMLEKTNPGSFFSPGLQAMSPKPESMTKVSRQEWPSPEKAAKAARGYGNAGVYSVSYNTPAKEEVYMYNEASVGYASDGSETKISNETPIEREIRMAMEREENLWKERGIQRLTSSSELVEIKTKPLLSMDASPSPGRKGKDKGHASRYVQREIEQETKREEDLKKQGRLLGMYDRGTQQELDERRRVFEQEEAPPQKPTPPRKADERRSWVNEFVAEQPMTHGPWPAEDTRGGRSLPSCATSTTRFQAAQPPCAASEKSQDQPLVSRHVSASASKWGSEDSWGGRLPSSTPSPAGTAVLPRRYFSFSFWKPKVSFVEDMGTQNPLRREDGREEQYRLRTWKPQTSALIDKEIQSDLQREEELQEQRRRRQLIDGYSLVSGDGVPQDGSRSRHSSGKGTGGAAGWGGEGSVPGQSCCGHRSCPPAPCGSEPLEPAGPAQPAAGSRCGGTADDDEGWGLREQHGF</sequence>
<accession>A0A8D0ENQ2</accession>
<feature type="region of interest" description="Disordered" evidence="2">
    <location>
        <begin position="62"/>
        <end position="94"/>
    </location>
</feature>